<accession>A0A7Z2ZL43</accession>
<keyword evidence="2" id="KW-0129">CBS domain</keyword>
<proteinExistence type="predicted"/>
<reference evidence="4 5" key="1">
    <citation type="submission" date="2020-04" db="EMBL/GenBank/DDBJ databases">
        <title>Genome sequencing of novel species.</title>
        <authorList>
            <person name="Heo J."/>
            <person name="Kim S.-J."/>
            <person name="Kim J.-S."/>
            <person name="Hong S.-B."/>
            <person name="Kwon S.-W."/>
        </authorList>
    </citation>
    <scope>NUCLEOTIDE SEQUENCE [LARGE SCALE GENOMIC DNA]</scope>
    <source>
        <strain evidence="4 5">MFER-1</strain>
    </source>
</reference>
<dbReference type="PANTHER" id="PTHR48108:SF34">
    <property type="entry name" value="CBS DOMAIN-CONTAINING PROTEIN YHCV"/>
    <property type="match status" value="1"/>
</dbReference>
<feature type="domain" description="CBS" evidence="3">
    <location>
        <begin position="72"/>
        <end position="127"/>
    </location>
</feature>
<sequence>MTNIRDIMSKDLKTVDLSNNVFDVAMLMKNHDIGFVPVVDKGKLIGVVTDRDLVIRGFANKKTDVSTIEEVMTKGNRSISPDMSIEDAADQMAKQKVRRLTVVENGNLVGVVALADLAVRQISEDKAGQALSEISENVDHSVLQ</sequence>
<dbReference type="EMBL" id="CP051680">
    <property type="protein sequence ID" value="QJD82717.1"/>
    <property type="molecule type" value="Genomic_DNA"/>
</dbReference>
<protein>
    <submittedName>
        <fullName evidence="4">CBS domain-containing protein</fullName>
    </submittedName>
</protein>
<gene>
    <name evidence="4" type="ORF">HH215_05665</name>
</gene>
<dbReference type="PROSITE" id="PS51371">
    <property type="entry name" value="CBS"/>
    <property type="match status" value="2"/>
</dbReference>
<dbReference type="Proteomes" id="UP000502248">
    <property type="component" value="Chromosome"/>
</dbReference>
<evidence type="ECO:0000259" key="3">
    <source>
        <dbReference type="PROSITE" id="PS51371"/>
    </source>
</evidence>
<name>A0A7Z2ZL43_9BACL</name>
<dbReference type="InterPro" id="IPR046342">
    <property type="entry name" value="CBS_dom_sf"/>
</dbReference>
<dbReference type="InterPro" id="IPR000644">
    <property type="entry name" value="CBS_dom"/>
</dbReference>
<dbReference type="InterPro" id="IPR051462">
    <property type="entry name" value="CBS_domain-containing"/>
</dbReference>
<evidence type="ECO:0000256" key="2">
    <source>
        <dbReference type="PROSITE-ProRule" id="PRU00703"/>
    </source>
</evidence>
<dbReference type="PANTHER" id="PTHR48108">
    <property type="entry name" value="CBS DOMAIN-CONTAINING PROTEIN CBSX2, CHLOROPLASTIC"/>
    <property type="match status" value="1"/>
</dbReference>
<evidence type="ECO:0000313" key="5">
    <source>
        <dbReference type="Proteomes" id="UP000502248"/>
    </source>
</evidence>
<dbReference type="Pfam" id="PF00571">
    <property type="entry name" value="CBS"/>
    <property type="match status" value="2"/>
</dbReference>
<dbReference type="KEGG" id="cheb:HH215_05665"/>
<dbReference type="SMART" id="SM00116">
    <property type="entry name" value="CBS"/>
    <property type="match status" value="2"/>
</dbReference>
<keyword evidence="5" id="KW-1185">Reference proteome</keyword>
<keyword evidence="1" id="KW-0677">Repeat</keyword>
<evidence type="ECO:0000313" key="4">
    <source>
        <dbReference type="EMBL" id="QJD82717.1"/>
    </source>
</evidence>
<feature type="domain" description="CBS" evidence="3">
    <location>
        <begin position="8"/>
        <end position="63"/>
    </location>
</feature>
<organism evidence="4 5">
    <name type="scientific">Cohnella herbarum</name>
    <dbReference type="NCBI Taxonomy" id="2728023"/>
    <lineage>
        <taxon>Bacteria</taxon>
        <taxon>Bacillati</taxon>
        <taxon>Bacillota</taxon>
        <taxon>Bacilli</taxon>
        <taxon>Bacillales</taxon>
        <taxon>Paenibacillaceae</taxon>
        <taxon>Cohnella</taxon>
    </lineage>
</organism>
<dbReference type="Gene3D" id="3.10.580.10">
    <property type="entry name" value="CBS-domain"/>
    <property type="match status" value="1"/>
</dbReference>
<dbReference type="SUPFAM" id="SSF54631">
    <property type="entry name" value="CBS-domain pair"/>
    <property type="match status" value="1"/>
</dbReference>
<evidence type="ECO:0000256" key="1">
    <source>
        <dbReference type="ARBA" id="ARBA00022737"/>
    </source>
</evidence>
<dbReference type="AlphaFoldDB" id="A0A7Z2ZL43"/>